<feature type="compositionally biased region" description="Pro residues" evidence="15">
    <location>
        <begin position="1100"/>
        <end position="1130"/>
    </location>
</feature>
<comment type="subcellular location">
    <subcellularLocation>
        <location evidence="1">Nucleus</location>
    </subcellularLocation>
</comment>
<keyword evidence="8 13" id="KW-0378">Hydrolase</keyword>
<dbReference type="GO" id="GO:0010587">
    <property type="term" value="P:miRNA catabolic process"/>
    <property type="evidence" value="ECO:0007669"/>
    <property type="project" value="UniProtKB-ARBA"/>
</dbReference>
<dbReference type="GO" id="GO:0006397">
    <property type="term" value="P:mRNA processing"/>
    <property type="evidence" value="ECO:0007669"/>
    <property type="project" value="UniProtKB-UniRule"/>
</dbReference>
<dbReference type="InterPro" id="IPR036875">
    <property type="entry name" value="Znf_CCHC_sf"/>
</dbReference>
<dbReference type="SUPFAM" id="SSF57756">
    <property type="entry name" value="Retrovirus zinc finger-like domains"/>
    <property type="match status" value="1"/>
</dbReference>
<evidence type="ECO:0000256" key="14">
    <source>
        <dbReference type="PROSITE-ProRule" id="PRU00047"/>
    </source>
</evidence>
<dbReference type="Gene3D" id="1.25.40.1050">
    <property type="match status" value="1"/>
</dbReference>
<sequence>MGVPAFYRWLAEKYPLVVVDVIEEESVVINGVKIPVDTSRPNLNNVEYDNLYLDMNGIVHPCFHPEDRPSPTSFDEVFQCMFDYIDRLFVMVRPRKLLYMAIDGVAPRAKMNQQRSRRFRAAKDAADVAAEEERLRQEFESEGRKLPPKEESQTFDSNVITPGTEFMAVLSIALQYYIHLRLNYDPGWKKIKVILSDANVPGEGEHKIISYIRLQRNLPGYNPNTRHCLYGLDADLIMLALATHEVHFSILREVVFTPGQQDKCFLCGQMGHLAAACEGKAKRKAGEFDEKGQEAVAVKKPYQFLNIWTLREYLEFELRIPNPPFEVDFERVVDDFIFMCFFVGNDFLPHMPTLEIREGAINLLIAVYKKEFSTMGGYLTDASKPNLSNVEHFIQAVGSYEDKIFQKRARLHQRQAERIKREKAQARRGDNAEPQFKSESLVPVAQFHGSRLASAPSPSPFQHSLESSSGGKGSSDRASKVARMSSSASVGVAIVEAGNSLEIEVRENKEELKTKLKGRLREKSDVFNSKNPEEDKVKLGEPGWKERYYEEKFSAITVEELENIRRDVALRYTEGLCWVMHYYYEGVSSWQWFYPYHYAPFASDLKDLNQMNIEFELGSPFKPFNQLLGVFPAASSHALPARYRKLMTDPNSPIIDFYPIDFEVDMNGKRYAWQGIAKLPFIDEARLLAEVKKIEHTLTEEEARRNSVMLDMLFVLSSHSLAESIYLLDNHCKQLTDKERVKVKERINPELSDGMNGYITPCSGDAQPPIFRSPVLGMEDILDNEVICAIYRLPDPHKHITRPPAGVIFPKKMVNLGDLKRDPVLWHEDTGRRPWESERRNHRGDSGRRPWESERRNPPGTISGRQLGEASHRLVINSLQLKVDRNGYANRSHTPTSPYTAAPHVLSHSSYSNGRTAQSRMDYSNSGHHRSSNPTHYDQGYARPYASSDANPQHNGSCNREKENQSNGQHSGQQVYHPPEFHQNGGLQSLPGSILQTSYGATNYGDQGGYEGYQNHQSPRADKHQHWGGGFPPSVNQNVPGRYDHHQQRGNKYSALDSRGRTAPRPGTDGLNGEPRPPYGGAKGGQGTQIQVGASRLFHQPPPSNKNRGPRPPPPGGPNKRPPPPGYDNS</sequence>
<dbReference type="InterPro" id="IPR041412">
    <property type="entry name" value="Xrn1_helical"/>
</dbReference>
<evidence type="ECO:0000313" key="17">
    <source>
        <dbReference type="EMBL" id="KDP25015.1"/>
    </source>
</evidence>
<dbReference type="Pfam" id="PF03159">
    <property type="entry name" value="XRN_N"/>
    <property type="match status" value="1"/>
</dbReference>
<feature type="compositionally biased region" description="Polar residues" evidence="15">
    <location>
        <begin position="985"/>
        <end position="1005"/>
    </location>
</feature>
<evidence type="ECO:0000256" key="15">
    <source>
        <dbReference type="SAM" id="MobiDB-lite"/>
    </source>
</evidence>
<dbReference type="InterPro" id="IPR017151">
    <property type="entry name" value="Xrn2/3/4"/>
</dbReference>
<keyword evidence="10 13" id="KW-0269">Exonuclease</keyword>
<evidence type="ECO:0000256" key="5">
    <source>
        <dbReference type="ARBA" id="ARBA00022722"/>
    </source>
</evidence>
<dbReference type="EC" id="3.1.13.-" evidence="13"/>
<dbReference type="OrthoDB" id="372487at2759"/>
<dbReference type="FunFam" id="1.25.40.1050:FF:000002">
    <property type="entry name" value="5'-3' exoribonuclease"/>
    <property type="match status" value="1"/>
</dbReference>
<dbReference type="GO" id="GO:0005634">
    <property type="term" value="C:nucleus"/>
    <property type="evidence" value="ECO:0007669"/>
    <property type="project" value="UniProtKB-SubCell"/>
</dbReference>
<evidence type="ECO:0000256" key="11">
    <source>
        <dbReference type="ARBA" id="ARBA00023054"/>
    </source>
</evidence>
<dbReference type="FunFam" id="3.40.50.12390:FF:000003">
    <property type="entry name" value="5'-3' exoribonuclease"/>
    <property type="match status" value="1"/>
</dbReference>
<evidence type="ECO:0000256" key="1">
    <source>
        <dbReference type="ARBA" id="ARBA00004123"/>
    </source>
</evidence>
<accession>A0A067JYC9</accession>
<dbReference type="GO" id="GO:0008270">
    <property type="term" value="F:zinc ion binding"/>
    <property type="evidence" value="ECO:0007669"/>
    <property type="project" value="UniProtKB-KW"/>
</dbReference>
<evidence type="ECO:0000256" key="12">
    <source>
        <dbReference type="ARBA" id="ARBA00023242"/>
    </source>
</evidence>
<dbReference type="GO" id="GO:0000956">
    <property type="term" value="P:nuclear-transcribed mRNA catabolic process"/>
    <property type="evidence" value="ECO:0007669"/>
    <property type="project" value="TreeGrafter"/>
</dbReference>
<organism evidence="17 18">
    <name type="scientific">Jatropha curcas</name>
    <name type="common">Barbados nut</name>
    <dbReference type="NCBI Taxonomy" id="180498"/>
    <lineage>
        <taxon>Eukaryota</taxon>
        <taxon>Viridiplantae</taxon>
        <taxon>Streptophyta</taxon>
        <taxon>Embryophyta</taxon>
        <taxon>Tracheophyta</taxon>
        <taxon>Spermatophyta</taxon>
        <taxon>Magnoliopsida</taxon>
        <taxon>eudicotyledons</taxon>
        <taxon>Gunneridae</taxon>
        <taxon>Pentapetalae</taxon>
        <taxon>rosids</taxon>
        <taxon>fabids</taxon>
        <taxon>Malpighiales</taxon>
        <taxon>Euphorbiaceae</taxon>
        <taxon>Crotonoideae</taxon>
        <taxon>Jatropheae</taxon>
        <taxon>Jatropha</taxon>
    </lineage>
</organism>
<evidence type="ECO:0000256" key="8">
    <source>
        <dbReference type="ARBA" id="ARBA00022801"/>
    </source>
</evidence>
<evidence type="ECO:0000256" key="2">
    <source>
        <dbReference type="ARBA" id="ARBA00006994"/>
    </source>
</evidence>
<dbReference type="Pfam" id="PF17846">
    <property type="entry name" value="XRN_M"/>
    <property type="match status" value="1"/>
</dbReference>
<keyword evidence="11" id="KW-0175">Coiled coil</keyword>
<dbReference type="PANTHER" id="PTHR12341:SF41">
    <property type="entry name" value="5'-3' EXORIBONUCLEASE 2"/>
    <property type="match status" value="1"/>
</dbReference>
<keyword evidence="18" id="KW-1185">Reference proteome</keyword>
<keyword evidence="5 13" id="KW-0540">Nuclease</keyword>
<name>A0A067JYC9_JATCU</name>
<dbReference type="STRING" id="180498.A0A067JYC9"/>
<evidence type="ECO:0000256" key="4">
    <source>
        <dbReference type="ARBA" id="ARBA00022664"/>
    </source>
</evidence>
<reference evidence="17 18" key="1">
    <citation type="journal article" date="2014" name="PLoS ONE">
        <title>Global Analysis of Gene Expression Profiles in Physic Nut (Jatropha curcas L.) Seedlings Exposed to Salt Stress.</title>
        <authorList>
            <person name="Zhang L."/>
            <person name="Zhang C."/>
            <person name="Wu P."/>
            <person name="Chen Y."/>
            <person name="Li M."/>
            <person name="Jiang H."/>
            <person name="Wu G."/>
        </authorList>
    </citation>
    <scope>NUCLEOTIDE SEQUENCE [LARGE SCALE GENOMIC DNA]</scope>
    <source>
        <strain evidence="18">cv. GZQX0401</strain>
        <tissue evidence="17">Young leaves</tissue>
    </source>
</reference>
<keyword evidence="3" id="KW-0698">rRNA processing</keyword>
<dbReference type="Proteomes" id="UP000027138">
    <property type="component" value="Unassembled WGS sequence"/>
</dbReference>
<keyword evidence="12" id="KW-0539">Nucleus</keyword>
<dbReference type="Gene3D" id="3.40.50.12390">
    <property type="match status" value="2"/>
</dbReference>
<dbReference type="CDD" id="cd18673">
    <property type="entry name" value="PIN_XRN1-2-like"/>
    <property type="match status" value="1"/>
</dbReference>
<evidence type="ECO:0000256" key="7">
    <source>
        <dbReference type="ARBA" id="ARBA00022771"/>
    </source>
</evidence>
<feature type="compositionally biased region" description="Basic and acidic residues" evidence="15">
    <location>
        <begin position="835"/>
        <end position="857"/>
    </location>
</feature>
<dbReference type="GO" id="GO:0003723">
    <property type="term" value="F:RNA binding"/>
    <property type="evidence" value="ECO:0007669"/>
    <property type="project" value="TreeGrafter"/>
</dbReference>
<dbReference type="PANTHER" id="PTHR12341">
    <property type="entry name" value="5'-&gt;3' EXORIBONUCLEASE"/>
    <property type="match status" value="1"/>
</dbReference>
<comment type="function">
    <text evidence="13">Possesses 5'-&gt;3' exoribonuclease activity. Acts as an endogenous post-transcriptional gene silencing (PTGS) suppressor.</text>
</comment>
<dbReference type="PROSITE" id="PS50158">
    <property type="entry name" value="ZF_CCHC"/>
    <property type="match status" value="1"/>
</dbReference>
<dbReference type="InterPro" id="IPR004859">
    <property type="entry name" value="Xrn1_N"/>
</dbReference>
<dbReference type="GO" id="GO:0004534">
    <property type="term" value="F:5'-3' RNA exonuclease activity"/>
    <property type="evidence" value="ECO:0007669"/>
    <property type="project" value="UniProtKB-UniRule"/>
</dbReference>
<dbReference type="InterPro" id="IPR001878">
    <property type="entry name" value="Znf_CCHC"/>
</dbReference>
<keyword evidence="6" id="KW-0479">Metal-binding</keyword>
<feature type="compositionally biased region" description="Polar residues" evidence="15">
    <location>
        <begin position="965"/>
        <end position="974"/>
    </location>
</feature>
<dbReference type="AlphaFoldDB" id="A0A067JYC9"/>
<dbReference type="InterPro" id="IPR027073">
    <property type="entry name" value="5_3_exoribonuclease"/>
</dbReference>
<evidence type="ECO:0000313" key="18">
    <source>
        <dbReference type="Proteomes" id="UP000027138"/>
    </source>
</evidence>
<feature type="compositionally biased region" description="Polar residues" evidence="15">
    <location>
        <begin position="907"/>
        <end position="936"/>
    </location>
</feature>
<feature type="compositionally biased region" description="Basic and acidic residues" evidence="15">
    <location>
        <begin position="415"/>
        <end position="431"/>
    </location>
</feature>
<dbReference type="EMBL" id="KK915001">
    <property type="protein sequence ID" value="KDP25015.1"/>
    <property type="molecule type" value="Genomic_DNA"/>
</dbReference>
<dbReference type="GO" id="GO:0006364">
    <property type="term" value="P:rRNA processing"/>
    <property type="evidence" value="ECO:0007669"/>
    <property type="project" value="UniProtKB-KW"/>
</dbReference>
<dbReference type="PIRSF" id="PIRSF037239">
    <property type="entry name" value="Exonuclease_Xrn2"/>
    <property type="match status" value="1"/>
</dbReference>
<keyword evidence="7 14" id="KW-0863">Zinc-finger</keyword>
<feature type="domain" description="CCHC-type" evidence="16">
    <location>
        <begin position="263"/>
        <end position="277"/>
    </location>
</feature>
<comment type="similarity">
    <text evidence="2 13">Belongs to the 5'-3' exonuclease family. XRN2/RAT1 subfamily.</text>
</comment>
<evidence type="ECO:0000256" key="13">
    <source>
        <dbReference type="PIRNR" id="PIRNR037239"/>
    </source>
</evidence>
<feature type="compositionally biased region" description="Polar residues" evidence="15">
    <location>
        <begin position="948"/>
        <end position="958"/>
    </location>
</feature>
<keyword evidence="9" id="KW-0862">Zinc</keyword>
<proteinExistence type="inferred from homology"/>
<dbReference type="FunFam" id="3.40.50.12390:FF:000001">
    <property type="entry name" value="5'-3' exoribonuclease"/>
    <property type="match status" value="1"/>
</dbReference>
<evidence type="ECO:0000256" key="9">
    <source>
        <dbReference type="ARBA" id="ARBA00022833"/>
    </source>
</evidence>
<evidence type="ECO:0000256" key="10">
    <source>
        <dbReference type="ARBA" id="ARBA00022839"/>
    </source>
</evidence>
<gene>
    <name evidence="17" type="ORF">JCGZ_23998</name>
</gene>
<evidence type="ECO:0000259" key="16">
    <source>
        <dbReference type="PROSITE" id="PS50158"/>
    </source>
</evidence>
<keyword evidence="4 13" id="KW-0507">mRNA processing</keyword>
<feature type="region of interest" description="Disordered" evidence="15">
    <location>
        <begin position="887"/>
        <end position="1130"/>
    </location>
</feature>
<evidence type="ECO:0000256" key="6">
    <source>
        <dbReference type="ARBA" id="ARBA00022723"/>
    </source>
</evidence>
<protein>
    <recommendedName>
        <fullName evidence="13">5'-3' exoribonuclease</fullName>
        <ecNumber evidence="13">3.1.13.-</ecNumber>
    </recommendedName>
</protein>
<feature type="region of interest" description="Disordered" evidence="15">
    <location>
        <begin position="835"/>
        <end position="871"/>
    </location>
</feature>
<feature type="compositionally biased region" description="Polar residues" evidence="15">
    <location>
        <begin position="889"/>
        <end position="899"/>
    </location>
</feature>
<feature type="region of interest" description="Disordered" evidence="15">
    <location>
        <begin position="415"/>
        <end position="482"/>
    </location>
</feature>
<evidence type="ECO:0000256" key="3">
    <source>
        <dbReference type="ARBA" id="ARBA00022552"/>
    </source>
</evidence>